<name>A0A1E5J014_SHECO</name>
<organism evidence="3 4">
    <name type="scientific">Shewanella colwelliana</name>
    <name type="common">Alteromonas colwelliana</name>
    <dbReference type="NCBI Taxonomy" id="23"/>
    <lineage>
        <taxon>Bacteria</taxon>
        <taxon>Pseudomonadati</taxon>
        <taxon>Pseudomonadota</taxon>
        <taxon>Gammaproteobacteria</taxon>
        <taxon>Alteromonadales</taxon>
        <taxon>Shewanellaceae</taxon>
        <taxon>Shewanella</taxon>
    </lineage>
</organism>
<comment type="caution">
    <text evidence="3">The sequence shown here is derived from an EMBL/GenBank/DDBJ whole genome shotgun (WGS) entry which is preliminary data.</text>
</comment>
<proteinExistence type="predicted"/>
<reference evidence="2 5" key="2">
    <citation type="submission" date="2021-05" db="EMBL/GenBank/DDBJ databases">
        <title>Molecular characterization for Shewanella algae harboring chromosomal blaOXA-55-like strains isolated from clinical and environment sample.</title>
        <authorList>
            <person name="Ohama Y."/>
            <person name="Aoki K."/>
            <person name="Harada S."/>
            <person name="Moriya K."/>
            <person name="Ishii Y."/>
            <person name="Tateda K."/>
        </authorList>
    </citation>
    <scope>NUCLEOTIDE SEQUENCE [LARGE SCALE GENOMIC DNA]</scope>
    <source>
        <strain evidence="2 5">MBTL60-118</strain>
    </source>
</reference>
<dbReference type="Gene3D" id="2.40.70.10">
    <property type="entry name" value="Acid Proteases"/>
    <property type="match status" value="1"/>
</dbReference>
<evidence type="ECO:0000313" key="4">
    <source>
        <dbReference type="Proteomes" id="UP000095230"/>
    </source>
</evidence>
<dbReference type="Pfam" id="PF05618">
    <property type="entry name" value="Zn_protease"/>
    <property type="match status" value="1"/>
</dbReference>
<dbReference type="STRING" id="23.BEL05_17650"/>
<gene>
    <name evidence="3" type="ORF">BEL05_17650</name>
    <name evidence="2" type="ORF">TUM3794_27890</name>
</gene>
<dbReference type="SUPFAM" id="SSF50630">
    <property type="entry name" value="Acid proteases"/>
    <property type="match status" value="1"/>
</dbReference>
<evidence type="ECO:0000259" key="1">
    <source>
        <dbReference type="Pfam" id="PF05618"/>
    </source>
</evidence>
<dbReference type="EMBL" id="BPEU01000020">
    <property type="protein sequence ID" value="GIU43072.1"/>
    <property type="molecule type" value="Genomic_DNA"/>
</dbReference>
<dbReference type="InterPro" id="IPR021109">
    <property type="entry name" value="Peptidase_aspartic_dom_sf"/>
</dbReference>
<evidence type="ECO:0000313" key="3">
    <source>
        <dbReference type="EMBL" id="OEG75648.1"/>
    </source>
</evidence>
<dbReference type="Proteomes" id="UP000095230">
    <property type="component" value="Unassembled WGS sequence"/>
</dbReference>
<feature type="domain" description="Retropepsin-like aspartic endopeptidase" evidence="1">
    <location>
        <begin position="5"/>
        <end position="139"/>
    </location>
</feature>
<sequence>MKKMIIGNLEACHLPELGINDLHVRIDTGAKTSSLHVDNLKRIKVAGRPFVEFDLHPDIYNLEQTVHCRAPLHDTRRIKSSNGEVEQRCVIKTLLQLGEDQWPIELTLSNRQDMSYLMLLGREGMGDKVLVDPSASFLINGE</sequence>
<protein>
    <submittedName>
        <fullName evidence="3">Ribosomal protein S6 modification protein</fullName>
    </submittedName>
</protein>
<dbReference type="PANTHER" id="PTHR38037:SF2">
    <property type="entry name" value="ATP-DEPENDENT ZINC PROTEASE DOMAIN-CONTAINING PROTEIN-RELATED"/>
    <property type="match status" value="1"/>
</dbReference>
<evidence type="ECO:0000313" key="5">
    <source>
        <dbReference type="Proteomes" id="UP000773469"/>
    </source>
</evidence>
<dbReference type="Proteomes" id="UP000773469">
    <property type="component" value="Unassembled WGS sequence"/>
</dbReference>
<dbReference type="InterPro" id="IPR008503">
    <property type="entry name" value="Asp_endopeptidase"/>
</dbReference>
<keyword evidence="5" id="KW-1185">Reference proteome</keyword>
<reference evidence="3 4" key="1">
    <citation type="submission" date="2016-07" db="EMBL/GenBank/DDBJ databases">
        <title>Whole-genome of two Shewanella species isolated from a digestive organ of sea cucumber Apostichopus japonicus Selenka 1867.</title>
        <authorList>
            <person name="Hong H.-H."/>
            <person name="Choi H."/>
            <person name="Cheon S."/>
            <person name="Oh J.-S."/>
            <person name="Lee H.-G."/>
            <person name="Park C."/>
        </authorList>
    </citation>
    <scope>NUCLEOTIDE SEQUENCE [LARGE SCALE GENOMIC DNA]</scope>
    <source>
        <strain evidence="3 4">CSB03KR</strain>
    </source>
</reference>
<dbReference type="RefSeq" id="WP_028764272.1">
    <property type="nucleotide sequence ID" value="NZ_BPEU01000020.1"/>
</dbReference>
<dbReference type="OrthoDB" id="9782977at2"/>
<evidence type="ECO:0000313" key="2">
    <source>
        <dbReference type="EMBL" id="GIU43072.1"/>
    </source>
</evidence>
<dbReference type="EMBL" id="MCBT01000003">
    <property type="protein sequence ID" value="OEG75648.1"/>
    <property type="molecule type" value="Genomic_DNA"/>
</dbReference>
<dbReference type="PANTHER" id="PTHR38037">
    <property type="entry name" value="ZN_PROTEASE DOMAIN-CONTAINING PROTEIN"/>
    <property type="match status" value="1"/>
</dbReference>
<accession>A0A1E5J014</accession>
<dbReference type="AlphaFoldDB" id="A0A1E5J014"/>